<dbReference type="EMBL" id="AP019309">
    <property type="protein sequence ID" value="BBH25811.1"/>
    <property type="molecule type" value="Genomic_DNA"/>
</dbReference>
<dbReference type="RefSeq" id="WP_125118727.1">
    <property type="nucleotide sequence ID" value="NZ_AP019309.1"/>
</dbReference>
<dbReference type="InterPro" id="IPR029066">
    <property type="entry name" value="PLP-binding_barrel"/>
</dbReference>
<feature type="active site" description="Proton acceptor; specific for L-alanine" evidence="4">
    <location>
        <position position="261"/>
    </location>
</feature>
<accession>A0A3G9JIQ6</accession>
<dbReference type="OrthoDB" id="9813814at2"/>
<dbReference type="InterPro" id="IPR020622">
    <property type="entry name" value="Ala_racemase_pyridoxalP-BS"/>
</dbReference>
<dbReference type="InterPro" id="IPR009006">
    <property type="entry name" value="Ala_racemase/Decarboxylase_C"/>
</dbReference>
<comment type="function">
    <text evidence="4">Catalyzes the interconversion of L-alanine and D-alanine. May also act on other amino acids.</text>
</comment>
<dbReference type="EC" id="5.1.1.1" evidence="4"/>
<evidence type="ECO:0000256" key="5">
    <source>
        <dbReference type="PIRSR" id="PIRSR600821-50"/>
    </source>
</evidence>
<dbReference type="InParanoid" id="A0A3G9JIQ6"/>
<name>A0A3G9JIQ6_9FIRM</name>
<dbReference type="CDD" id="cd00430">
    <property type="entry name" value="PLPDE_III_AR"/>
    <property type="match status" value="1"/>
</dbReference>
<dbReference type="GO" id="GO:0030170">
    <property type="term" value="F:pyridoxal phosphate binding"/>
    <property type="evidence" value="ECO:0007669"/>
    <property type="project" value="UniProtKB-UniRule"/>
</dbReference>
<dbReference type="UniPathway" id="UPA00042">
    <property type="reaction ID" value="UER00497"/>
</dbReference>
<keyword evidence="9" id="KW-1185">Reference proteome</keyword>
<reference evidence="8 9" key="1">
    <citation type="submission" date="2018-11" db="EMBL/GenBank/DDBJ databases">
        <title>Novel Erysipelotrichaceae bacterium isolated from small intestine of a swine.</title>
        <authorList>
            <person name="Kim J.S."/>
            <person name="Choe H."/>
            <person name="Lee Y.R."/>
            <person name="Kim K.M."/>
            <person name="Park D.S."/>
        </authorList>
    </citation>
    <scope>NUCLEOTIDE SEQUENCE [LARGE SCALE GENOMIC DNA]</scope>
    <source>
        <strain evidence="8 9">SG0102</strain>
    </source>
</reference>
<dbReference type="Pfam" id="PF00842">
    <property type="entry name" value="Ala_racemase_C"/>
    <property type="match status" value="1"/>
</dbReference>
<dbReference type="InterPro" id="IPR001608">
    <property type="entry name" value="Ala_racemase_N"/>
</dbReference>
<dbReference type="HAMAP" id="MF_01201">
    <property type="entry name" value="Ala_racemase"/>
    <property type="match status" value="1"/>
</dbReference>
<dbReference type="GO" id="GO:0009252">
    <property type="term" value="P:peptidoglycan biosynthetic process"/>
    <property type="evidence" value="ECO:0007669"/>
    <property type="project" value="TreeGrafter"/>
</dbReference>
<evidence type="ECO:0000313" key="8">
    <source>
        <dbReference type="EMBL" id="BBH25811.1"/>
    </source>
</evidence>
<dbReference type="InterPro" id="IPR011079">
    <property type="entry name" value="Ala_racemase_C"/>
</dbReference>
<dbReference type="PANTHER" id="PTHR30511">
    <property type="entry name" value="ALANINE RACEMASE"/>
    <property type="match status" value="1"/>
</dbReference>
<dbReference type="AlphaFoldDB" id="A0A3G9JIQ6"/>
<comment type="catalytic activity">
    <reaction evidence="4">
        <text>L-alanine = D-alanine</text>
        <dbReference type="Rhea" id="RHEA:20249"/>
        <dbReference type="ChEBI" id="CHEBI:57416"/>
        <dbReference type="ChEBI" id="CHEBI:57972"/>
        <dbReference type="EC" id="5.1.1.1"/>
    </reaction>
</comment>
<dbReference type="Proteomes" id="UP000268059">
    <property type="component" value="Chromosome"/>
</dbReference>
<evidence type="ECO:0000256" key="2">
    <source>
        <dbReference type="ARBA" id="ARBA00022898"/>
    </source>
</evidence>
<dbReference type="Gene3D" id="2.40.37.10">
    <property type="entry name" value="Lyase, Ornithine Decarboxylase, Chain A, domain 1"/>
    <property type="match status" value="1"/>
</dbReference>
<comment type="similarity">
    <text evidence="4">Belongs to the alanine racemase family.</text>
</comment>
<dbReference type="FunCoup" id="A0A3G9JIQ6">
    <property type="interactions" value="276"/>
</dbReference>
<keyword evidence="3 4" id="KW-0413">Isomerase</keyword>
<evidence type="ECO:0000256" key="4">
    <source>
        <dbReference type="HAMAP-Rule" id="MF_01201"/>
    </source>
</evidence>
<proteinExistence type="inferred from homology"/>
<sequence>MTTRYRDTFATVKLSNLEKNIATIYEKEQKPLIAIIKANAYGHGYKEVANEIKDNPHIALFGVATLKEAVDLRELGVRQDILVLGAIPLEDLSIAIEKDITLPLFSFDFLEKIQALHHGDQPVKVHIAIDSGMNRIGFKSREEYEQAMRAIDPNKIAVEGIFTHFATADEPDNEAQNQNYEKQLALFKSIVGNNKFKYIHCDNSAAMMFHKSNFGNLGRIGIALYGVDPRGVDNDELKQVMSLYSRVAMIKRVPKGEKIGYGMTYTTSDDELIATIPIGYADGFIRTNQGRDVYINGHYYPIVGRVCMDQCMVKVDENIHVHDQVEIFGEHISLSKMAAELHTIPYEITCLISPRVERVYEK</sequence>
<dbReference type="SUPFAM" id="SSF51419">
    <property type="entry name" value="PLP-binding barrel"/>
    <property type="match status" value="1"/>
</dbReference>
<organism evidence="8 9">
    <name type="scientific">Intestinibaculum porci</name>
    <dbReference type="NCBI Taxonomy" id="2487118"/>
    <lineage>
        <taxon>Bacteria</taxon>
        <taxon>Bacillati</taxon>
        <taxon>Bacillota</taxon>
        <taxon>Erysipelotrichia</taxon>
        <taxon>Erysipelotrichales</taxon>
        <taxon>Erysipelotrichaceae</taxon>
        <taxon>Intestinibaculum</taxon>
    </lineage>
</organism>
<protein>
    <recommendedName>
        <fullName evidence="4">Alanine racemase</fullName>
        <ecNumber evidence="4">5.1.1.1</ecNumber>
    </recommendedName>
</protein>
<dbReference type="Gene3D" id="3.20.20.10">
    <property type="entry name" value="Alanine racemase"/>
    <property type="match status" value="1"/>
</dbReference>
<dbReference type="SUPFAM" id="SSF50621">
    <property type="entry name" value="Alanine racemase C-terminal domain-like"/>
    <property type="match status" value="1"/>
</dbReference>
<dbReference type="GO" id="GO:0005829">
    <property type="term" value="C:cytosol"/>
    <property type="evidence" value="ECO:0007669"/>
    <property type="project" value="TreeGrafter"/>
</dbReference>
<dbReference type="GO" id="GO:0008784">
    <property type="term" value="F:alanine racemase activity"/>
    <property type="evidence" value="ECO:0007669"/>
    <property type="project" value="UniProtKB-UniRule"/>
</dbReference>
<dbReference type="Pfam" id="PF01168">
    <property type="entry name" value="Ala_racemase_N"/>
    <property type="match status" value="1"/>
</dbReference>
<dbReference type="PANTHER" id="PTHR30511:SF0">
    <property type="entry name" value="ALANINE RACEMASE, CATABOLIC-RELATED"/>
    <property type="match status" value="1"/>
</dbReference>
<feature type="domain" description="Alanine racemase C-terminal" evidence="7">
    <location>
        <begin position="240"/>
        <end position="361"/>
    </location>
</feature>
<evidence type="ECO:0000256" key="6">
    <source>
        <dbReference type="PIRSR" id="PIRSR600821-52"/>
    </source>
</evidence>
<dbReference type="InterPro" id="IPR000821">
    <property type="entry name" value="Ala_racemase"/>
</dbReference>
<dbReference type="PROSITE" id="PS00395">
    <property type="entry name" value="ALANINE_RACEMASE"/>
    <property type="match status" value="1"/>
</dbReference>
<dbReference type="FunFam" id="3.20.20.10:FF:000002">
    <property type="entry name" value="Alanine racemase"/>
    <property type="match status" value="1"/>
</dbReference>
<evidence type="ECO:0000256" key="3">
    <source>
        <dbReference type="ARBA" id="ARBA00023235"/>
    </source>
</evidence>
<dbReference type="GO" id="GO:0030632">
    <property type="term" value="P:D-alanine biosynthetic process"/>
    <property type="evidence" value="ECO:0007669"/>
    <property type="project" value="UniProtKB-UniRule"/>
</dbReference>
<feature type="modified residue" description="N6-(pyridoxal phosphate)lysine" evidence="4 5">
    <location>
        <position position="37"/>
    </location>
</feature>
<comment type="pathway">
    <text evidence="4">Amino-acid biosynthesis; D-alanine biosynthesis; D-alanine from L-alanine: step 1/1.</text>
</comment>
<feature type="binding site" evidence="4 6">
    <location>
        <position position="308"/>
    </location>
    <ligand>
        <name>substrate</name>
    </ligand>
</feature>
<dbReference type="PRINTS" id="PR00992">
    <property type="entry name" value="ALARACEMASE"/>
</dbReference>
<evidence type="ECO:0000256" key="1">
    <source>
        <dbReference type="ARBA" id="ARBA00001933"/>
    </source>
</evidence>
<gene>
    <name evidence="8" type="primary">alr</name>
    <name evidence="8" type="ORF">SG0102_07450</name>
</gene>
<feature type="binding site" evidence="4 6">
    <location>
        <position position="135"/>
    </location>
    <ligand>
        <name>substrate</name>
    </ligand>
</feature>
<keyword evidence="2 4" id="KW-0663">Pyridoxal phosphate</keyword>
<dbReference type="NCBIfam" id="TIGR00492">
    <property type="entry name" value="alr"/>
    <property type="match status" value="1"/>
</dbReference>
<feature type="active site" description="Proton acceptor; specific for D-alanine" evidence="4">
    <location>
        <position position="37"/>
    </location>
</feature>
<evidence type="ECO:0000313" key="9">
    <source>
        <dbReference type="Proteomes" id="UP000268059"/>
    </source>
</evidence>
<comment type="cofactor">
    <cofactor evidence="1 4 5">
        <name>pyridoxal 5'-phosphate</name>
        <dbReference type="ChEBI" id="CHEBI:597326"/>
    </cofactor>
</comment>
<evidence type="ECO:0000259" key="7">
    <source>
        <dbReference type="SMART" id="SM01005"/>
    </source>
</evidence>
<dbReference type="KEGG" id="ebm:SG0102_07450"/>
<dbReference type="SMART" id="SM01005">
    <property type="entry name" value="Ala_racemase_C"/>
    <property type="match status" value="1"/>
</dbReference>